<dbReference type="InterPro" id="IPR000792">
    <property type="entry name" value="Tscrpt_reg_LuxR_C"/>
</dbReference>
<keyword evidence="4" id="KW-1185">Reference proteome</keyword>
<reference evidence="3 4" key="1">
    <citation type="submission" date="2019-11" db="EMBL/GenBank/DDBJ databases">
        <title>Novel species isolated from a subtropical stream in China.</title>
        <authorList>
            <person name="Lu H."/>
        </authorList>
    </citation>
    <scope>NUCLEOTIDE SEQUENCE [LARGE SCALE GENOMIC DNA]</scope>
    <source>
        <strain evidence="3 4">FT92W</strain>
    </source>
</reference>
<dbReference type="Pfam" id="PF00196">
    <property type="entry name" value="GerE"/>
    <property type="match status" value="1"/>
</dbReference>
<evidence type="ECO:0000259" key="2">
    <source>
        <dbReference type="PROSITE" id="PS51832"/>
    </source>
</evidence>
<feature type="domain" description="HD-GYP" evidence="2">
    <location>
        <begin position="215"/>
        <end position="413"/>
    </location>
</feature>
<dbReference type="SUPFAM" id="SSF46894">
    <property type="entry name" value="C-terminal effector domain of the bipartite response regulators"/>
    <property type="match status" value="1"/>
</dbReference>
<gene>
    <name evidence="3" type="ORF">GJ700_05325</name>
</gene>
<evidence type="ECO:0008006" key="5">
    <source>
        <dbReference type="Google" id="ProtNLM"/>
    </source>
</evidence>
<dbReference type="InterPro" id="IPR016032">
    <property type="entry name" value="Sig_transdc_resp-reg_C-effctor"/>
</dbReference>
<comment type="caution">
    <text evidence="3">The sequence shown here is derived from an EMBL/GenBank/DDBJ whole genome shotgun (WGS) entry which is preliminary data.</text>
</comment>
<dbReference type="SUPFAM" id="SSF109604">
    <property type="entry name" value="HD-domain/PDEase-like"/>
    <property type="match status" value="1"/>
</dbReference>
<dbReference type="CDD" id="cd06170">
    <property type="entry name" value="LuxR_C_like"/>
    <property type="match status" value="1"/>
</dbReference>
<dbReference type="AlphaFoldDB" id="A0A7X2IJS4"/>
<evidence type="ECO:0000259" key="1">
    <source>
        <dbReference type="PROSITE" id="PS50043"/>
    </source>
</evidence>
<dbReference type="PROSITE" id="PS51832">
    <property type="entry name" value="HD_GYP"/>
    <property type="match status" value="1"/>
</dbReference>
<dbReference type="EMBL" id="WKJJ01000003">
    <property type="protein sequence ID" value="MRV71139.1"/>
    <property type="molecule type" value="Genomic_DNA"/>
</dbReference>
<dbReference type="GO" id="GO:0003677">
    <property type="term" value="F:DNA binding"/>
    <property type="evidence" value="ECO:0007669"/>
    <property type="project" value="InterPro"/>
</dbReference>
<dbReference type="PROSITE" id="PS50043">
    <property type="entry name" value="HTH_LUXR_2"/>
    <property type="match status" value="1"/>
</dbReference>
<name>A0A7X2IJS4_9BURK</name>
<dbReference type="InterPro" id="IPR037522">
    <property type="entry name" value="HD_GYP_dom"/>
</dbReference>
<dbReference type="RefSeq" id="WP_154371636.1">
    <property type="nucleotide sequence ID" value="NZ_WKJJ01000003.1"/>
</dbReference>
<dbReference type="Proteomes" id="UP000446768">
    <property type="component" value="Unassembled WGS sequence"/>
</dbReference>
<evidence type="ECO:0000313" key="4">
    <source>
        <dbReference type="Proteomes" id="UP000446768"/>
    </source>
</evidence>
<dbReference type="PANTHER" id="PTHR45228:SF1">
    <property type="entry name" value="CYCLIC DI-GMP PHOSPHODIESTERASE TM_0186"/>
    <property type="match status" value="1"/>
</dbReference>
<sequence length="478" mass="49782">MTDTIDTLTVPLSTALTLLARMGDLSMGQPLDHSEQAAACAAWLAREAGADVGACVQTALLRWVGCTANADDIAALMEDDVQGRRAMLALRPDQMGLRLPLPEAQQVGRQASGIHCEVASLVATMLGLAPEVAQALGNVFERWDGGGYSRLGGGDAIPLVTRVAVLASDMEILSREYGAESGIAMLRTHAAGAHDPALLSLLARGWKAGPRDPGMTEAERLPDAARAVPLALVADLCDLKLPWLAGHSRAMAGSVAMAAQALDIEPGPVARAALLQGLGRVAIPQRVWNAGGALTSAQWEQVRLYPYRTMRSLSSIPGLAEEAELASHVGERLDGSGYYRGAAGATSLAARIVPAASCWLALRAARPWRAALDADAAATRLRDDVQAGRLDGQVVAAMLGQAAPIPAPSRGNGLLSPRETEVLAVIARGMSNKEAARVLGLSPSTVRTHMENLFRKLEVGSRAAATLKAAALGLITGG</sequence>
<evidence type="ECO:0000313" key="3">
    <source>
        <dbReference type="EMBL" id="MRV71139.1"/>
    </source>
</evidence>
<organism evidence="3 4">
    <name type="scientific">Pseudoduganella rivuli</name>
    <dbReference type="NCBI Taxonomy" id="2666085"/>
    <lineage>
        <taxon>Bacteria</taxon>
        <taxon>Pseudomonadati</taxon>
        <taxon>Pseudomonadota</taxon>
        <taxon>Betaproteobacteria</taxon>
        <taxon>Burkholderiales</taxon>
        <taxon>Oxalobacteraceae</taxon>
        <taxon>Telluria group</taxon>
        <taxon>Pseudoduganella</taxon>
    </lineage>
</organism>
<dbReference type="InterPro" id="IPR052020">
    <property type="entry name" value="Cyclic_di-GMP/3'3'-cGAMP_PDE"/>
</dbReference>
<dbReference type="GO" id="GO:0006355">
    <property type="term" value="P:regulation of DNA-templated transcription"/>
    <property type="evidence" value="ECO:0007669"/>
    <property type="project" value="InterPro"/>
</dbReference>
<dbReference type="Gene3D" id="1.10.10.10">
    <property type="entry name" value="Winged helix-like DNA-binding domain superfamily/Winged helix DNA-binding domain"/>
    <property type="match status" value="1"/>
</dbReference>
<accession>A0A7X2IJS4</accession>
<dbReference type="Gene3D" id="1.10.3210.10">
    <property type="entry name" value="Hypothetical protein af1432"/>
    <property type="match status" value="2"/>
</dbReference>
<proteinExistence type="predicted"/>
<dbReference type="InterPro" id="IPR036388">
    <property type="entry name" value="WH-like_DNA-bd_sf"/>
</dbReference>
<protein>
    <recommendedName>
        <fullName evidence="5">LuxR family transcriptional regulator</fullName>
    </recommendedName>
</protein>
<dbReference type="PANTHER" id="PTHR45228">
    <property type="entry name" value="CYCLIC DI-GMP PHOSPHODIESTERASE TM_0186-RELATED"/>
    <property type="match status" value="1"/>
</dbReference>
<dbReference type="PRINTS" id="PR00038">
    <property type="entry name" value="HTHLUXR"/>
</dbReference>
<dbReference type="SMART" id="SM00421">
    <property type="entry name" value="HTH_LUXR"/>
    <property type="match status" value="1"/>
</dbReference>
<dbReference type="Pfam" id="PF13487">
    <property type="entry name" value="HD_5"/>
    <property type="match status" value="1"/>
</dbReference>
<feature type="domain" description="HTH luxR-type" evidence="1">
    <location>
        <begin position="408"/>
        <end position="473"/>
    </location>
</feature>